<feature type="transmembrane region" description="Helical" evidence="5">
    <location>
        <begin position="27"/>
        <end position="46"/>
    </location>
</feature>
<dbReference type="Proteomes" id="UP000008037">
    <property type="component" value="Chromosome"/>
</dbReference>
<dbReference type="InterPro" id="IPR038770">
    <property type="entry name" value="Na+/solute_symporter_sf"/>
</dbReference>
<comment type="subcellular location">
    <subcellularLocation>
        <location evidence="1">Membrane</location>
        <topology evidence="1">Multi-pass membrane protein</topology>
    </subcellularLocation>
</comment>
<proteinExistence type="predicted"/>
<dbReference type="HOGENOM" id="CLU_077102_0_0_2"/>
<feature type="transmembrane region" description="Helical" evidence="5">
    <location>
        <begin position="92"/>
        <end position="112"/>
    </location>
</feature>
<dbReference type="Pfam" id="PF01758">
    <property type="entry name" value="SBF"/>
    <property type="match status" value="1"/>
</dbReference>
<dbReference type="KEGG" id="nga:Ngar_c01280"/>
<sequence>MRHNDVVLAACIAGSMSAGVLLPSAGLLVEPYILVWLGALLFLNLIRLKTSDLLATFTKPRQLAVLSAVKLAALPVGMYALVYFVYQPFALPVLLLSGISTGLGAPFVVNLIGGRLPLIVGMIIATSLAVPFVLPSIVYALVGSQFDIPVIDMVFLLSAALFTPLAAGWFTKKRFPVASRFVDEKSFPLSLVFIVLINFGMFAKFSSYFYEEQVFLLQTIATAFICYAAYSLVGYASAPGGQQERSAGLIAMSYVNNVLVAVFAFQFFGSQVAALAALYNIPYYVGIVAIKRFMPGQ</sequence>
<dbReference type="AlphaFoldDB" id="K0IE33"/>
<protein>
    <submittedName>
        <fullName evidence="6">Arsenical resistance-3 family protein</fullName>
    </submittedName>
</protein>
<evidence type="ECO:0000256" key="5">
    <source>
        <dbReference type="SAM" id="Phobius"/>
    </source>
</evidence>
<reference evidence="6 7" key="1">
    <citation type="journal article" date="2012" name="Environ. Microbiol.">
        <title>The genome of the ammonia-oxidizing Candidatus Nitrososphaera gargensis: insights into metabolic versatility and environmental adaptations.</title>
        <authorList>
            <person name="Spang A."/>
            <person name="Poehlein A."/>
            <person name="Offre P."/>
            <person name="Zumbragel S."/>
            <person name="Haider S."/>
            <person name="Rychlik N."/>
            <person name="Nowka B."/>
            <person name="Schmeisser C."/>
            <person name="Lebedeva E.V."/>
            <person name="Rattei T."/>
            <person name="Bohm C."/>
            <person name="Schmid M."/>
            <person name="Galushko A."/>
            <person name="Hatzenpichler R."/>
            <person name="Weinmaier T."/>
            <person name="Daniel R."/>
            <person name="Schleper C."/>
            <person name="Spieck E."/>
            <person name="Streit W."/>
            <person name="Wagner M."/>
        </authorList>
    </citation>
    <scope>NUCLEOTIDE SEQUENCE [LARGE SCALE GENOMIC DNA]</scope>
    <source>
        <strain evidence="7">Ga9.2</strain>
    </source>
</reference>
<gene>
    <name evidence="6" type="ordered locus">Ngar_c01280</name>
</gene>
<dbReference type="STRING" id="1237085.Ngar_c01280"/>
<dbReference type="GeneID" id="13796304"/>
<keyword evidence="3 5" id="KW-1133">Transmembrane helix</keyword>
<feature type="transmembrane region" description="Helical" evidence="5">
    <location>
        <begin position="191"/>
        <end position="209"/>
    </location>
</feature>
<feature type="transmembrane region" description="Helical" evidence="5">
    <location>
        <begin position="67"/>
        <end position="86"/>
    </location>
</feature>
<accession>K0IE33</accession>
<keyword evidence="2 5" id="KW-0812">Transmembrane</keyword>
<keyword evidence="7" id="KW-1185">Reference proteome</keyword>
<feature type="transmembrane region" description="Helical" evidence="5">
    <location>
        <begin position="148"/>
        <end position="170"/>
    </location>
</feature>
<feature type="transmembrane region" description="Helical" evidence="5">
    <location>
        <begin position="119"/>
        <end position="142"/>
    </location>
</feature>
<feature type="transmembrane region" description="Helical" evidence="5">
    <location>
        <begin position="215"/>
        <end position="235"/>
    </location>
</feature>
<dbReference type="BioCyc" id="CNIT1237085:G1324-128-MONOMER"/>
<feature type="transmembrane region" description="Helical" evidence="5">
    <location>
        <begin position="247"/>
        <end position="266"/>
    </location>
</feature>
<evidence type="ECO:0000313" key="6">
    <source>
        <dbReference type="EMBL" id="AFU57078.1"/>
    </source>
</evidence>
<evidence type="ECO:0000256" key="2">
    <source>
        <dbReference type="ARBA" id="ARBA00022692"/>
    </source>
</evidence>
<dbReference type="OrthoDB" id="11550at2157"/>
<dbReference type="RefSeq" id="WP_015017651.1">
    <property type="nucleotide sequence ID" value="NC_018719.1"/>
</dbReference>
<dbReference type="InParanoid" id="K0IE33"/>
<organism evidence="6 7">
    <name type="scientific">Nitrososphaera gargensis (strain Ga9.2)</name>
    <dbReference type="NCBI Taxonomy" id="1237085"/>
    <lineage>
        <taxon>Archaea</taxon>
        <taxon>Nitrososphaerota</taxon>
        <taxon>Nitrososphaeria</taxon>
        <taxon>Nitrososphaerales</taxon>
        <taxon>Nitrososphaeraceae</taxon>
        <taxon>Nitrososphaera</taxon>
    </lineage>
</organism>
<name>K0IE33_NITGG</name>
<evidence type="ECO:0000313" key="7">
    <source>
        <dbReference type="Proteomes" id="UP000008037"/>
    </source>
</evidence>
<evidence type="ECO:0000256" key="1">
    <source>
        <dbReference type="ARBA" id="ARBA00004141"/>
    </source>
</evidence>
<dbReference type="InterPro" id="IPR002657">
    <property type="entry name" value="BilAc:Na_symport/Acr3"/>
</dbReference>
<evidence type="ECO:0000256" key="4">
    <source>
        <dbReference type="ARBA" id="ARBA00023136"/>
    </source>
</evidence>
<dbReference type="EMBL" id="CP002408">
    <property type="protein sequence ID" value="AFU57078.1"/>
    <property type="molecule type" value="Genomic_DNA"/>
</dbReference>
<keyword evidence="4 5" id="KW-0472">Membrane</keyword>
<feature type="transmembrane region" description="Helical" evidence="5">
    <location>
        <begin position="272"/>
        <end position="290"/>
    </location>
</feature>
<evidence type="ECO:0000256" key="3">
    <source>
        <dbReference type="ARBA" id="ARBA00022989"/>
    </source>
</evidence>
<dbReference type="GO" id="GO:0016020">
    <property type="term" value="C:membrane"/>
    <property type="evidence" value="ECO:0007669"/>
    <property type="project" value="UniProtKB-SubCell"/>
</dbReference>
<dbReference type="Gene3D" id="1.20.1530.20">
    <property type="match status" value="1"/>
</dbReference>